<reference evidence="1 2" key="1">
    <citation type="submission" date="2014-09" db="EMBL/GenBank/DDBJ databases">
        <authorList>
            <person name="Magalhaes I.L.F."/>
            <person name="Oliveira U."/>
            <person name="Santos F.R."/>
            <person name="Vidigal T.H.D.A."/>
            <person name="Brescovit A.D."/>
            <person name="Santos A.J."/>
        </authorList>
    </citation>
    <scope>NUCLEOTIDE SEQUENCE [LARGE SCALE GENOMIC DNA]</scope>
</reference>
<keyword evidence="2" id="KW-1185">Reference proteome</keyword>
<evidence type="ECO:0000313" key="1">
    <source>
        <dbReference type="EMBL" id="CEH18937.1"/>
    </source>
</evidence>
<proteinExistence type="predicted"/>
<dbReference type="AlphaFoldDB" id="A0A0P1BR39"/>
<protein>
    <submittedName>
        <fullName evidence="1">Uncharacterized protein</fullName>
    </submittedName>
</protein>
<name>A0A0P1BR39_9BASI</name>
<accession>A0A0P1BR39</accession>
<sequence length="139" mass="15152">MLVILSQDKQYGRTEAAGSLSPALCGSGWESMHPRTPPSHRATTAKVCRACSSPKSTAAIDQGALRHHIWHMRLTEGGDRRVKAGASAEHSRDKGRNWLGPMVMLIAPVLQHECLVQRRVSHDARQAGACGKHQSTKRA</sequence>
<dbReference type="Proteomes" id="UP000054845">
    <property type="component" value="Unassembled WGS sequence"/>
</dbReference>
<dbReference type="EMBL" id="CCYA01000276">
    <property type="protein sequence ID" value="CEH18937.1"/>
    <property type="molecule type" value="Genomic_DNA"/>
</dbReference>
<organism evidence="1 2">
    <name type="scientific">Ceraceosorus bombacis</name>
    <dbReference type="NCBI Taxonomy" id="401625"/>
    <lineage>
        <taxon>Eukaryota</taxon>
        <taxon>Fungi</taxon>
        <taxon>Dikarya</taxon>
        <taxon>Basidiomycota</taxon>
        <taxon>Ustilaginomycotina</taxon>
        <taxon>Exobasidiomycetes</taxon>
        <taxon>Ceraceosorales</taxon>
        <taxon>Ceraceosoraceae</taxon>
        <taxon>Ceraceosorus</taxon>
    </lineage>
</organism>
<evidence type="ECO:0000313" key="2">
    <source>
        <dbReference type="Proteomes" id="UP000054845"/>
    </source>
</evidence>